<keyword evidence="3" id="KW-1185">Reference proteome</keyword>
<dbReference type="VEuPathDB" id="FungiDB:RhiirFUN_012972"/>
<feature type="region of interest" description="Disordered" evidence="1">
    <location>
        <begin position="309"/>
        <end position="339"/>
    </location>
</feature>
<dbReference type="VEuPathDB" id="FungiDB:RhiirA1_539964"/>
<evidence type="ECO:0000313" key="2">
    <source>
        <dbReference type="EMBL" id="PKY59826.1"/>
    </source>
</evidence>
<gene>
    <name evidence="2" type="ORF">RhiirA4_482913</name>
</gene>
<sequence length="339" mass="39483">MVFYRCTYIHRSGKICNRGCYHPEGCFIHRNSPSQVFCKECGKLSYSGYGYCDDHARKHRKREQYHQKRMVDLASAEILVGNLEVMKLPLDYEIDYEVTAAAMLKEKIKQYEISSGDLKTYVETRWTTVHESILTILHNRGFFSNMQHLSEVLFPIKNAILAVEVANSTLADAYVNLMKIAAVIQNLFTDEYKGFWSRIKIWCIFVIANYAKELWQKMEIDKLEGLAKVYRFNLSTAAEKFHKTQTEISSETMKNIAETVFNEFEEEAFLKESENTELPNPAEHLYTNEQDLNLDISNMINFQLSIFNSNSNNNEREESSNDESSDEDDEDDEYDMNEI</sequence>
<dbReference type="VEuPathDB" id="FungiDB:RhiirA1_402098"/>
<feature type="non-terminal residue" evidence="2">
    <location>
        <position position="339"/>
    </location>
</feature>
<evidence type="ECO:0000313" key="3">
    <source>
        <dbReference type="Proteomes" id="UP000234323"/>
    </source>
</evidence>
<dbReference type="VEuPathDB" id="FungiDB:RhiirFUN_019780"/>
<comment type="caution">
    <text evidence="2">The sequence shown here is derived from an EMBL/GenBank/DDBJ whole genome shotgun (WGS) entry which is preliminary data.</text>
</comment>
<proteinExistence type="predicted"/>
<dbReference type="VEuPathDB" id="FungiDB:FUN_015399"/>
<dbReference type="EMBL" id="LLXI01003794">
    <property type="protein sequence ID" value="PKY59826.1"/>
    <property type="molecule type" value="Genomic_DNA"/>
</dbReference>
<organism evidence="2 3">
    <name type="scientific">Rhizophagus irregularis</name>
    <dbReference type="NCBI Taxonomy" id="588596"/>
    <lineage>
        <taxon>Eukaryota</taxon>
        <taxon>Fungi</taxon>
        <taxon>Fungi incertae sedis</taxon>
        <taxon>Mucoromycota</taxon>
        <taxon>Glomeromycotina</taxon>
        <taxon>Glomeromycetes</taxon>
        <taxon>Glomerales</taxon>
        <taxon>Glomeraceae</taxon>
        <taxon>Rhizophagus</taxon>
    </lineage>
</organism>
<dbReference type="AlphaFoldDB" id="A0A2I1HLQ5"/>
<protein>
    <submittedName>
        <fullName evidence="2">Uncharacterized protein</fullName>
    </submittedName>
</protein>
<evidence type="ECO:0000256" key="1">
    <source>
        <dbReference type="SAM" id="MobiDB-lite"/>
    </source>
</evidence>
<feature type="compositionally biased region" description="Acidic residues" evidence="1">
    <location>
        <begin position="320"/>
        <end position="339"/>
    </location>
</feature>
<name>A0A2I1HLQ5_9GLOM</name>
<accession>A0A2I1HLQ5</accession>
<dbReference type="VEuPathDB" id="FungiDB:FUN_003663"/>
<reference evidence="2 3" key="1">
    <citation type="submission" date="2015-10" db="EMBL/GenBank/DDBJ databases">
        <title>Genome analyses suggest a sexual origin of heterokaryosis in a supposedly ancient asexual fungus.</title>
        <authorList>
            <person name="Ropars J."/>
            <person name="Sedzielewska K."/>
            <person name="Noel J."/>
            <person name="Charron P."/>
            <person name="Farinelli L."/>
            <person name="Marton T."/>
            <person name="Kruger M."/>
            <person name="Pelin A."/>
            <person name="Brachmann A."/>
            <person name="Corradi N."/>
        </authorList>
    </citation>
    <scope>NUCLEOTIDE SEQUENCE [LARGE SCALE GENOMIC DNA]</scope>
    <source>
        <strain evidence="2 3">A4</strain>
    </source>
</reference>
<dbReference type="Proteomes" id="UP000234323">
    <property type="component" value="Unassembled WGS sequence"/>
</dbReference>